<organism evidence="1">
    <name type="scientific">marine sediment metagenome</name>
    <dbReference type="NCBI Taxonomy" id="412755"/>
    <lineage>
        <taxon>unclassified sequences</taxon>
        <taxon>metagenomes</taxon>
        <taxon>ecological metagenomes</taxon>
    </lineage>
</organism>
<dbReference type="EMBL" id="BARW01016794">
    <property type="protein sequence ID" value="GAI95217.1"/>
    <property type="molecule type" value="Genomic_DNA"/>
</dbReference>
<sequence length="127" mass="13149">MGSHNKAATEVAAHSVKDTEVHGVGASPVCSETEVIPLVGAGGFYVIATGEAGILLVLKPEGATVADFQANPATGDFLTPEGLNDNNVTSMTYCAAVDKYCEVAFDVPVKITRFRHYGSANNTTTTG</sequence>
<name>X1SQ55_9ZZZZ</name>
<dbReference type="AlphaFoldDB" id="X1SQ55"/>
<proteinExistence type="predicted"/>
<accession>X1SQ55</accession>
<feature type="non-terminal residue" evidence="1">
    <location>
        <position position="127"/>
    </location>
</feature>
<protein>
    <submittedName>
        <fullName evidence="1">Uncharacterized protein</fullName>
    </submittedName>
</protein>
<comment type="caution">
    <text evidence="1">The sequence shown here is derived from an EMBL/GenBank/DDBJ whole genome shotgun (WGS) entry which is preliminary data.</text>
</comment>
<reference evidence="1" key="1">
    <citation type="journal article" date="2014" name="Front. Microbiol.">
        <title>High frequency of phylogenetically diverse reductive dehalogenase-homologous genes in deep subseafloor sedimentary metagenomes.</title>
        <authorList>
            <person name="Kawai M."/>
            <person name="Futagami T."/>
            <person name="Toyoda A."/>
            <person name="Takaki Y."/>
            <person name="Nishi S."/>
            <person name="Hori S."/>
            <person name="Arai W."/>
            <person name="Tsubouchi T."/>
            <person name="Morono Y."/>
            <person name="Uchiyama I."/>
            <person name="Ito T."/>
            <person name="Fujiyama A."/>
            <person name="Inagaki F."/>
            <person name="Takami H."/>
        </authorList>
    </citation>
    <scope>NUCLEOTIDE SEQUENCE</scope>
    <source>
        <strain evidence="1">Expedition CK06-06</strain>
    </source>
</reference>
<gene>
    <name evidence="1" type="ORF">S12H4_29152</name>
</gene>
<evidence type="ECO:0000313" key="1">
    <source>
        <dbReference type="EMBL" id="GAI95217.1"/>
    </source>
</evidence>